<gene>
    <name evidence="8" type="primary">trpA</name>
    <name evidence="10" type="ORF">JR050_19515</name>
</gene>
<comment type="caution">
    <text evidence="10">The sequence shown here is derived from an EMBL/GenBank/DDBJ whole genome shotgun (WGS) entry which is preliminary data.</text>
</comment>
<organism evidence="10 11">
    <name type="scientific">Bacillus suaedaesalsae</name>
    <dbReference type="NCBI Taxonomy" id="2810349"/>
    <lineage>
        <taxon>Bacteria</taxon>
        <taxon>Bacillati</taxon>
        <taxon>Bacillota</taxon>
        <taxon>Bacilli</taxon>
        <taxon>Bacillales</taxon>
        <taxon>Bacillaceae</taxon>
        <taxon>Bacillus</taxon>
    </lineage>
</organism>
<comment type="subunit">
    <text evidence="2 8">Tetramer of two alpha and two beta chains.</text>
</comment>
<keyword evidence="6 8" id="KW-0456">Lyase</keyword>
<protein>
    <recommendedName>
        <fullName evidence="8">Tryptophan synthase alpha chain</fullName>
        <ecNumber evidence="8">4.2.1.20</ecNumber>
    </recommendedName>
</protein>
<dbReference type="Proteomes" id="UP001518925">
    <property type="component" value="Unassembled WGS sequence"/>
</dbReference>
<dbReference type="PANTHER" id="PTHR43406">
    <property type="entry name" value="TRYPTOPHAN SYNTHASE, ALPHA CHAIN"/>
    <property type="match status" value="1"/>
</dbReference>
<evidence type="ECO:0000256" key="5">
    <source>
        <dbReference type="ARBA" id="ARBA00023141"/>
    </source>
</evidence>
<evidence type="ECO:0000256" key="6">
    <source>
        <dbReference type="ARBA" id="ARBA00023239"/>
    </source>
</evidence>
<comment type="catalytic activity">
    <reaction evidence="7 8">
        <text>(1S,2R)-1-C-(indol-3-yl)glycerol 3-phosphate + L-serine = D-glyceraldehyde 3-phosphate + L-tryptophan + H2O</text>
        <dbReference type="Rhea" id="RHEA:10532"/>
        <dbReference type="ChEBI" id="CHEBI:15377"/>
        <dbReference type="ChEBI" id="CHEBI:33384"/>
        <dbReference type="ChEBI" id="CHEBI:57912"/>
        <dbReference type="ChEBI" id="CHEBI:58866"/>
        <dbReference type="ChEBI" id="CHEBI:59776"/>
        <dbReference type="EC" id="4.2.1.20"/>
    </reaction>
</comment>
<dbReference type="PROSITE" id="PS00167">
    <property type="entry name" value="TRP_SYNTHASE_ALPHA"/>
    <property type="match status" value="1"/>
</dbReference>
<sequence>MNTPLKRTIPKQQFLFIPFIMAGFPDEEITIELALSLQELGASAIELGVPYSDPLADGPVIQQAASKSLKSGMTIQRAMELVGKMRKKGVEIPVILFTYYNPVLQLEEKSFFALMHQNDIDGLLIPDLPHEESQHMRKRCKQEKIMYISLVAPTSDTRIEQIATGAEGFLYCVSSLGVTGVRNELHKDIISFLATVKRHSPIPIAVGFGISSDTQVKELMPLCDGVIVGSALLKKIGELEDLLLNPKTKDQAVYEFKQFVLSIVTPISS</sequence>
<feature type="active site" description="Proton acceptor" evidence="8">
    <location>
        <position position="46"/>
    </location>
</feature>
<dbReference type="EMBL" id="JAFELM010000045">
    <property type="protein sequence ID" value="MBM6619855.1"/>
    <property type="molecule type" value="Genomic_DNA"/>
</dbReference>
<evidence type="ECO:0000256" key="1">
    <source>
        <dbReference type="ARBA" id="ARBA00004733"/>
    </source>
</evidence>
<dbReference type="RefSeq" id="WP_204205334.1">
    <property type="nucleotide sequence ID" value="NZ_JAFELM010000045.1"/>
</dbReference>
<dbReference type="HAMAP" id="MF_00131">
    <property type="entry name" value="Trp_synth_alpha"/>
    <property type="match status" value="1"/>
</dbReference>
<dbReference type="GO" id="GO:0004834">
    <property type="term" value="F:tryptophan synthase activity"/>
    <property type="evidence" value="ECO:0007669"/>
    <property type="project" value="UniProtKB-EC"/>
</dbReference>
<dbReference type="CDD" id="cd04724">
    <property type="entry name" value="Tryptophan_synthase_alpha"/>
    <property type="match status" value="1"/>
</dbReference>
<feature type="active site" description="Proton acceptor" evidence="8">
    <location>
        <position position="57"/>
    </location>
</feature>
<comment type="function">
    <text evidence="8">The alpha subunit is responsible for the aldol cleavage of indoleglycerol phosphate to indole and glyceraldehyde 3-phosphate.</text>
</comment>
<dbReference type="PANTHER" id="PTHR43406:SF1">
    <property type="entry name" value="TRYPTOPHAN SYNTHASE ALPHA CHAIN, CHLOROPLASTIC"/>
    <property type="match status" value="1"/>
</dbReference>
<evidence type="ECO:0000256" key="7">
    <source>
        <dbReference type="ARBA" id="ARBA00049047"/>
    </source>
</evidence>
<evidence type="ECO:0000256" key="3">
    <source>
        <dbReference type="ARBA" id="ARBA00022605"/>
    </source>
</evidence>
<evidence type="ECO:0000256" key="9">
    <source>
        <dbReference type="RuleBase" id="RU003662"/>
    </source>
</evidence>
<evidence type="ECO:0000256" key="8">
    <source>
        <dbReference type="HAMAP-Rule" id="MF_00131"/>
    </source>
</evidence>
<name>A0ABS2DMX5_9BACI</name>
<dbReference type="Pfam" id="PF00290">
    <property type="entry name" value="Trp_syntA"/>
    <property type="match status" value="1"/>
</dbReference>
<dbReference type="SUPFAM" id="SSF51366">
    <property type="entry name" value="Ribulose-phoshate binding barrel"/>
    <property type="match status" value="1"/>
</dbReference>
<dbReference type="InterPro" id="IPR013785">
    <property type="entry name" value="Aldolase_TIM"/>
</dbReference>
<evidence type="ECO:0000256" key="4">
    <source>
        <dbReference type="ARBA" id="ARBA00022822"/>
    </source>
</evidence>
<comment type="pathway">
    <text evidence="1 8">Amino-acid biosynthesis; L-tryptophan biosynthesis; L-tryptophan from chorismate: step 5/5.</text>
</comment>
<proteinExistence type="inferred from homology"/>
<evidence type="ECO:0000313" key="10">
    <source>
        <dbReference type="EMBL" id="MBM6619855.1"/>
    </source>
</evidence>
<accession>A0ABS2DMX5</accession>
<dbReference type="NCBIfam" id="TIGR00262">
    <property type="entry name" value="trpA"/>
    <property type="match status" value="1"/>
</dbReference>
<dbReference type="InterPro" id="IPR002028">
    <property type="entry name" value="Trp_synthase_suA"/>
</dbReference>
<keyword evidence="3 8" id="KW-0028">Amino-acid biosynthesis</keyword>
<keyword evidence="5 8" id="KW-0057">Aromatic amino acid biosynthesis</keyword>
<dbReference type="Gene3D" id="3.20.20.70">
    <property type="entry name" value="Aldolase class I"/>
    <property type="match status" value="1"/>
</dbReference>
<comment type="similarity">
    <text evidence="8 9">Belongs to the TrpA family.</text>
</comment>
<evidence type="ECO:0000256" key="2">
    <source>
        <dbReference type="ARBA" id="ARBA00011270"/>
    </source>
</evidence>
<dbReference type="EC" id="4.2.1.20" evidence="8"/>
<evidence type="ECO:0000313" key="11">
    <source>
        <dbReference type="Proteomes" id="UP001518925"/>
    </source>
</evidence>
<keyword evidence="11" id="KW-1185">Reference proteome</keyword>
<dbReference type="InterPro" id="IPR018204">
    <property type="entry name" value="Trp_synthase_alpha_AS"/>
</dbReference>
<reference evidence="10 11" key="1">
    <citation type="submission" date="2021-02" db="EMBL/GenBank/DDBJ databases">
        <title>Bacillus sp. RD4P76, an endophyte from a halophyte.</title>
        <authorList>
            <person name="Sun J.-Q."/>
        </authorList>
    </citation>
    <scope>NUCLEOTIDE SEQUENCE [LARGE SCALE GENOMIC DNA]</scope>
    <source>
        <strain evidence="10 11">RD4P76</strain>
    </source>
</reference>
<dbReference type="InterPro" id="IPR011060">
    <property type="entry name" value="RibuloseP-bd_barrel"/>
</dbReference>
<keyword evidence="4 8" id="KW-0822">Tryptophan biosynthesis</keyword>